<organism evidence="4 5">
    <name type="scientific">Nonomuraea helvata</name>
    <dbReference type="NCBI Taxonomy" id="37484"/>
    <lineage>
        <taxon>Bacteria</taxon>
        <taxon>Bacillati</taxon>
        <taxon>Actinomycetota</taxon>
        <taxon>Actinomycetes</taxon>
        <taxon>Streptosporangiales</taxon>
        <taxon>Streptosporangiaceae</taxon>
        <taxon>Nonomuraea</taxon>
    </lineage>
</organism>
<dbReference type="Proteomes" id="UP001589532">
    <property type="component" value="Unassembled WGS sequence"/>
</dbReference>
<feature type="active site" description="Nucleophile" evidence="2">
    <location>
        <position position="43"/>
    </location>
</feature>
<evidence type="ECO:0000313" key="4">
    <source>
        <dbReference type="EMBL" id="MFB9628467.1"/>
    </source>
</evidence>
<dbReference type="RefSeq" id="WP_344987469.1">
    <property type="nucleotide sequence ID" value="NZ_BAAAXV010000001.1"/>
</dbReference>
<keyword evidence="2" id="KW-0378">Hydrolase</keyword>
<comment type="caution">
    <text evidence="2">Lacks conserved residue(s) required for the propagation of feature annotation.</text>
</comment>
<evidence type="ECO:0000259" key="3">
    <source>
        <dbReference type="PROSITE" id="PS51635"/>
    </source>
</evidence>
<sequence>MKERAVVLGSGGLAFAGWQAGVLYGLASAGVDLSVADLIVGTSVGSVVGAALASESIALEGLYERQLAGTDGELPARLSPSGILAYVWAMLRSRTPEEYARRLGRLRPARVDTGERAAVIADRLLSPQWPVRPFKVAAVDAAIGELWAIDRDSGVPLVEAVDASCAIPGVWPQVTINGRRWIDGGVYSPTNAHLAAGYRRVVIIAPVSRGGGPLRSARAHADLLTRQGARVEVIDPDKATRAAVGGNPLDPARRASAARAGLAQARAHVERVAAVWL</sequence>
<proteinExistence type="predicted"/>
<keyword evidence="5" id="KW-1185">Reference proteome</keyword>
<evidence type="ECO:0000256" key="2">
    <source>
        <dbReference type="PROSITE-ProRule" id="PRU01161"/>
    </source>
</evidence>
<feature type="domain" description="PNPLA" evidence="3">
    <location>
        <begin position="7"/>
        <end position="196"/>
    </location>
</feature>
<dbReference type="Pfam" id="PF01734">
    <property type="entry name" value="Patatin"/>
    <property type="match status" value="1"/>
</dbReference>
<keyword evidence="1 2" id="KW-0443">Lipid metabolism</keyword>
<name>A0ABV5S9X3_9ACTN</name>
<dbReference type="SUPFAM" id="SSF52151">
    <property type="entry name" value="FabD/lysophospholipase-like"/>
    <property type="match status" value="1"/>
</dbReference>
<evidence type="ECO:0000313" key="5">
    <source>
        <dbReference type="Proteomes" id="UP001589532"/>
    </source>
</evidence>
<feature type="active site" description="Proton acceptor" evidence="2">
    <location>
        <position position="183"/>
    </location>
</feature>
<reference evidence="4 5" key="1">
    <citation type="submission" date="2024-09" db="EMBL/GenBank/DDBJ databases">
        <authorList>
            <person name="Sun Q."/>
            <person name="Mori K."/>
        </authorList>
    </citation>
    <scope>NUCLEOTIDE SEQUENCE [LARGE SCALE GENOMIC DNA]</scope>
    <source>
        <strain evidence="4 5">JCM 3143</strain>
    </source>
</reference>
<dbReference type="PROSITE" id="PS51635">
    <property type="entry name" value="PNPLA"/>
    <property type="match status" value="1"/>
</dbReference>
<dbReference type="EMBL" id="JBHMBW010000045">
    <property type="protein sequence ID" value="MFB9628467.1"/>
    <property type="molecule type" value="Genomic_DNA"/>
</dbReference>
<accession>A0ABV5S9X3</accession>
<protein>
    <submittedName>
        <fullName evidence="4">Patatin-like phospholipase family protein</fullName>
    </submittedName>
</protein>
<dbReference type="Gene3D" id="3.40.1090.10">
    <property type="entry name" value="Cytosolic phospholipase A2 catalytic domain"/>
    <property type="match status" value="2"/>
</dbReference>
<evidence type="ECO:0000256" key="1">
    <source>
        <dbReference type="ARBA" id="ARBA00023098"/>
    </source>
</evidence>
<dbReference type="InterPro" id="IPR002641">
    <property type="entry name" value="PNPLA_dom"/>
</dbReference>
<gene>
    <name evidence="4" type="ORF">ACFFSA_35760</name>
</gene>
<feature type="short sequence motif" description="DGA/G" evidence="2">
    <location>
        <begin position="183"/>
        <end position="185"/>
    </location>
</feature>
<keyword evidence="2" id="KW-0442">Lipid degradation</keyword>
<dbReference type="InterPro" id="IPR016035">
    <property type="entry name" value="Acyl_Trfase/lysoPLipase"/>
</dbReference>
<feature type="short sequence motif" description="GXSXG" evidence="2">
    <location>
        <begin position="41"/>
        <end position="45"/>
    </location>
</feature>
<comment type="caution">
    <text evidence="4">The sequence shown here is derived from an EMBL/GenBank/DDBJ whole genome shotgun (WGS) entry which is preliminary data.</text>
</comment>